<dbReference type="AlphaFoldDB" id="A0A0D2PHC2"/>
<reference evidence="2" key="1">
    <citation type="submission" date="2014-04" db="EMBL/GenBank/DDBJ databases">
        <title>Evolutionary Origins and Diversification of the Mycorrhizal Mutualists.</title>
        <authorList>
            <consortium name="DOE Joint Genome Institute"/>
            <consortium name="Mycorrhizal Genomics Consortium"/>
            <person name="Kohler A."/>
            <person name="Kuo A."/>
            <person name="Nagy L.G."/>
            <person name="Floudas D."/>
            <person name="Copeland A."/>
            <person name="Barry K.W."/>
            <person name="Cichocki N."/>
            <person name="Veneault-Fourrey C."/>
            <person name="LaButti K."/>
            <person name="Lindquist E.A."/>
            <person name="Lipzen A."/>
            <person name="Lundell T."/>
            <person name="Morin E."/>
            <person name="Murat C."/>
            <person name="Riley R."/>
            <person name="Ohm R."/>
            <person name="Sun H."/>
            <person name="Tunlid A."/>
            <person name="Henrissat B."/>
            <person name="Grigoriev I.V."/>
            <person name="Hibbett D.S."/>
            <person name="Martin F."/>
        </authorList>
    </citation>
    <scope>NUCLEOTIDE SEQUENCE [LARGE SCALE GENOMIC DNA]</scope>
    <source>
        <strain evidence="2">FD-334 SS-4</strain>
    </source>
</reference>
<name>A0A0D2PHC2_HYPSF</name>
<accession>A0A0D2PHC2</accession>
<gene>
    <name evidence="1" type="ORF">HYPSUDRAFT_112504</name>
</gene>
<feature type="non-terminal residue" evidence="1">
    <location>
        <position position="103"/>
    </location>
</feature>
<sequence>INQDTLRSCIGLAASFLVTDTTINPEHGISTWFAGLSRLVDLVVVLHRRSELELETVNAASRACSECWTVAANWRGLDQCRIHVRDLGGKLKKILDTNERTYR</sequence>
<feature type="non-terminal residue" evidence="1">
    <location>
        <position position="1"/>
    </location>
</feature>
<dbReference type="Proteomes" id="UP000054270">
    <property type="component" value="Unassembled WGS sequence"/>
</dbReference>
<organism evidence="1 2">
    <name type="scientific">Hypholoma sublateritium (strain FD-334 SS-4)</name>
    <dbReference type="NCBI Taxonomy" id="945553"/>
    <lineage>
        <taxon>Eukaryota</taxon>
        <taxon>Fungi</taxon>
        <taxon>Dikarya</taxon>
        <taxon>Basidiomycota</taxon>
        <taxon>Agaricomycotina</taxon>
        <taxon>Agaricomycetes</taxon>
        <taxon>Agaricomycetidae</taxon>
        <taxon>Agaricales</taxon>
        <taxon>Agaricineae</taxon>
        <taxon>Strophariaceae</taxon>
        <taxon>Hypholoma</taxon>
    </lineage>
</organism>
<dbReference type="OrthoDB" id="3358904at2759"/>
<dbReference type="OMA" id="CSECWTV"/>
<proteinExistence type="predicted"/>
<dbReference type="STRING" id="945553.A0A0D2PHC2"/>
<evidence type="ECO:0000313" key="1">
    <source>
        <dbReference type="EMBL" id="KJA30259.1"/>
    </source>
</evidence>
<dbReference type="EMBL" id="KN817518">
    <property type="protein sequence ID" value="KJA30259.1"/>
    <property type="molecule type" value="Genomic_DNA"/>
</dbReference>
<evidence type="ECO:0000313" key="2">
    <source>
        <dbReference type="Proteomes" id="UP000054270"/>
    </source>
</evidence>
<keyword evidence="2" id="KW-1185">Reference proteome</keyword>
<protein>
    <submittedName>
        <fullName evidence="1">Uncharacterized protein</fullName>
    </submittedName>
</protein>